<keyword evidence="10" id="KW-1185">Reference proteome</keyword>
<accession>A0A8J3SA57</accession>
<feature type="transmembrane region" description="Helical" evidence="8">
    <location>
        <begin position="27"/>
        <end position="55"/>
    </location>
</feature>
<proteinExistence type="inferred from homology"/>
<evidence type="ECO:0000256" key="4">
    <source>
        <dbReference type="ARBA" id="ARBA00022475"/>
    </source>
</evidence>
<name>A0A8J3SA57_9ACTN</name>
<evidence type="ECO:0000256" key="5">
    <source>
        <dbReference type="ARBA" id="ARBA00022692"/>
    </source>
</evidence>
<dbReference type="InterPro" id="IPR052017">
    <property type="entry name" value="TSUP"/>
</dbReference>
<dbReference type="Pfam" id="PF01925">
    <property type="entry name" value="TauE"/>
    <property type="match status" value="1"/>
</dbReference>
<gene>
    <name evidence="9" type="ORF">Psi01_13420</name>
</gene>
<evidence type="ECO:0000256" key="8">
    <source>
        <dbReference type="RuleBase" id="RU363041"/>
    </source>
</evidence>
<feature type="transmembrane region" description="Helical" evidence="8">
    <location>
        <begin position="93"/>
        <end position="113"/>
    </location>
</feature>
<feature type="transmembrane region" description="Helical" evidence="8">
    <location>
        <begin position="67"/>
        <end position="87"/>
    </location>
</feature>
<evidence type="ECO:0000256" key="6">
    <source>
        <dbReference type="ARBA" id="ARBA00022989"/>
    </source>
</evidence>
<evidence type="ECO:0000313" key="9">
    <source>
        <dbReference type="EMBL" id="GIH90712.1"/>
    </source>
</evidence>
<feature type="transmembrane region" description="Helical" evidence="8">
    <location>
        <begin position="213"/>
        <end position="234"/>
    </location>
</feature>
<evidence type="ECO:0000256" key="1">
    <source>
        <dbReference type="ARBA" id="ARBA00004651"/>
    </source>
</evidence>
<dbReference type="EMBL" id="BOOJ01000012">
    <property type="protein sequence ID" value="GIH90712.1"/>
    <property type="molecule type" value="Genomic_DNA"/>
</dbReference>
<reference evidence="9 10" key="1">
    <citation type="submission" date="2021-01" db="EMBL/GenBank/DDBJ databases">
        <title>Whole genome shotgun sequence of Planobispora siamensis NBRC 107568.</title>
        <authorList>
            <person name="Komaki H."/>
            <person name="Tamura T."/>
        </authorList>
    </citation>
    <scope>NUCLEOTIDE SEQUENCE [LARGE SCALE GENOMIC DNA]</scope>
    <source>
        <strain evidence="9 10">NBRC 107568</strain>
    </source>
</reference>
<organism evidence="9 10">
    <name type="scientific">Planobispora siamensis</name>
    <dbReference type="NCBI Taxonomy" id="936338"/>
    <lineage>
        <taxon>Bacteria</taxon>
        <taxon>Bacillati</taxon>
        <taxon>Actinomycetota</taxon>
        <taxon>Actinomycetes</taxon>
        <taxon>Streptosporangiales</taxon>
        <taxon>Streptosporangiaceae</taxon>
        <taxon>Planobispora</taxon>
    </lineage>
</organism>
<keyword evidence="4 8" id="KW-1003">Cell membrane</keyword>
<dbReference type="PANTHER" id="PTHR30269">
    <property type="entry name" value="TRANSMEMBRANE PROTEIN YFCA"/>
    <property type="match status" value="1"/>
</dbReference>
<feature type="transmembrane region" description="Helical" evidence="8">
    <location>
        <begin position="156"/>
        <end position="177"/>
    </location>
</feature>
<evidence type="ECO:0000256" key="7">
    <source>
        <dbReference type="ARBA" id="ARBA00023136"/>
    </source>
</evidence>
<protein>
    <recommendedName>
        <fullName evidence="8">Probable membrane transporter protein</fullName>
    </recommendedName>
</protein>
<comment type="caution">
    <text evidence="9">The sequence shown here is derived from an EMBL/GenBank/DDBJ whole genome shotgun (WGS) entry which is preliminary data.</text>
</comment>
<dbReference type="Proteomes" id="UP000619788">
    <property type="component" value="Unassembled WGS sequence"/>
</dbReference>
<keyword evidence="6 8" id="KW-1133">Transmembrane helix</keyword>
<evidence type="ECO:0000256" key="3">
    <source>
        <dbReference type="ARBA" id="ARBA00022448"/>
    </source>
</evidence>
<dbReference type="GO" id="GO:0005886">
    <property type="term" value="C:plasma membrane"/>
    <property type="evidence" value="ECO:0007669"/>
    <property type="project" value="UniProtKB-SubCell"/>
</dbReference>
<dbReference type="InterPro" id="IPR002781">
    <property type="entry name" value="TM_pro_TauE-like"/>
</dbReference>
<feature type="transmembrane region" description="Helical" evidence="8">
    <location>
        <begin position="183"/>
        <end position="201"/>
    </location>
</feature>
<keyword evidence="7 8" id="KW-0472">Membrane</keyword>
<dbReference type="PANTHER" id="PTHR30269:SF37">
    <property type="entry name" value="MEMBRANE TRANSPORTER PROTEIN"/>
    <property type="match status" value="1"/>
</dbReference>
<keyword evidence="5 8" id="KW-0812">Transmembrane</keyword>
<dbReference type="AlphaFoldDB" id="A0A8J3SA57"/>
<evidence type="ECO:0000256" key="2">
    <source>
        <dbReference type="ARBA" id="ARBA00009142"/>
    </source>
</evidence>
<comment type="subcellular location">
    <subcellularLocation>
        <location evidence="1 8">Cell membrane</location>
        <topology evidence="1 8">Multi-pass membrane protein</topology>
    </subcellularLocation>
</comment>
<evidence type="ECO:0000313" key="10">
    <source>
        <dbReference type="Proteomes" id="UP000619788"/>
    </source>
</evidence>
<keyword evidence="3" id="KW-0813">Transport</keyword>
<sequence>MVVLAGLAVLLGAIVQGAVGFGLGLVAAPIITILAPSVVPGAIQVVNVTLPLFTLMVEWRRVDWRGLGFALLGRLPGSLLGGLVVVYVSTRALGVLVGVMVLVAVALTVRAAAVPRTPATLTGAGLVSGITGTATGIGGPPMALVYQNAKGPQIRATLAMFFFLSAAQSMVILAVLGRLPARALGFGAVLIPFLVVGFLLSGPLRRYLDGGRVRAAILMVAALSALGLIIQSTVG</sequence>
<comment type="similarity">
    <text evidence="2 8">Belongs to the 4-toluene sulfonate uptake permease (TSUP) (TC 2.A.102) family.</text>
</comment>